<dbReference type="Proteomes" id="UP001054857">
    <property type="component" value="Unassembled WGS sequence"/>
</dbReference>
<protein>
    <submittedName>
        <fullName evidence="2">Uncharacterized protein</fullName>
    </submittedName>
</protein>
<feature type="region of interest" description="Disordered" evidence="1">
    <location>
        <begin position="1357"/>
        <end position="1385"/>
    </location>
</feature>
<sequence length="1561" mass="155468">QAAAAAAAAAGGELLRIAVRALEPPDDPQAQDPDDLPRVHWSLSRLGGGAAARSGNNPAALFFPSSSSSSSSSSSFSAAAAAASSSSSASRGWEAVHTVVLEAALTAAKQAHAPAEAWEAAAALLRDHHSLLPPHYQAALLETMAQASAALPGRYRSRLSLGPGPLLQLKRLLPAALPLQPAPLTLTAAGSIATGGGGAGGRGGKGGASAGPFIFNAFAAKKKQAAKGEAGEAGSIPDWACSDEGRVEVYLVNPLAVPFKIDQLQLHVRYLGSPSTITATATTATAGTTTTATAATAASGSSTTTASDPRSPNTSSGGAAASASAAGVTTTGFSRSSSNLGVGGGGAGSGSKAAFKTPALNVVLPPNGRPLRVVLCGKPQLPGTYCVEGCMVTCWGVSWLVPFTLPLRKLATPAGSAAAGVGGRGGGSAAANKASAAAAAAAGGGGAPGRGVNVNVLPPLPLIKATIRASPCSGPQLVHPQQQQPQPQPSSQPATPSAHQPAQQPTLQHAQQSQQQPQPQAQQPSQAFDPAVVAVCPRDDDIHAPPAHPGFSEDLQRSPPVAVFEGQRLGWSLVLSNAGSLPVTGLSCCVTNHKGVALKPLRGAPLPASFQGVHLEVDDSALQPQHPPTPPLLSPSTSLLLASASAAGGGSGGSSSGGGSSNSSCGGSGCGSGSGCLLPLRPGGVITLPLVLAVGQAPRGTFREVSLDVTVSYVNKPNDRSGGYETTSLPSAAAAVAVVGSSSLSSSSPQQVLGRKMTLTLTFEVQPSLSIASTAFLDFYAPLRNGQRLALDRASGPWVAAASAVVGAAAAAAGGVPGGGDDGSGGSDEEEDEDDDEDGWGVERGGGASRVATSMTQPNILGSSFLSQHSTSTPLTAVSRASLGGAGAGSGAAPGSDPRVSRGLLRPQLSSRSSGSGLGVAVGGLSARLAGLDLNWGLSSRRKAAASFSLPPPSSAAAAFAPEDHAAAAAAAECAAGGQGVSRSGGSAVRGQQYDPRDTQALGAGRGAPLRPTTSQQAEAATASGVSAMVTSEGTDDSLGLVTDCVLCVSVYNSSSYYFRAWLARLDDAAGSPPPLTAAAAAAADSPIEVLQPGDTAKLACLLPSAAYTALKKMAEEMNTAAAAAAAAASTADGAVSGEEASASAGAAAAAAAGGNTSRKVRLTITPPPVDIGAFEGAPSDAPAAAAVTAATAASMPGVTGGGSGGGVGELSEEADRMAAAEGLAEGWAVVWELVTGLNEAAAGRAPPRGMVRLAAVDIARSMSTAAVHALQPSPVHFQFQALPPAFPSVGAVPRLKDLTYRLQALGLMPPHVAGSVWGLRAQLGDVLRCEVLIHNRGSLPHHLTFSIAAVNCATHPHPHPSQAPSSSDAVQSSQQGMYGQQAPYGNYDSTAQQQYAATHLGFMAGPTSPSSSYRNLHAASYTGLSYGAPAVPYGTSRLQQHPYDSSYHSMQPYNERSAGGISLTFGGADPSSAYGISGGGAASDGAMESGIDPGVVIVGSVQNVHVILDPRTTTRHPFALTFAHPGFYQLYVYDVCAVPETAPQPQRVYASVDRLTVLCV</sequence>
<feature type="region of interest" description="Disordered" evidence="1">
    <location>
        <begin position="471"/>
        <end position="528"/>
    </location>
</feature>
<evidence type="ECO:0000256" key="1">
    <source>
        <dbReference type="SAM" id="MobiDB-lite"/>
    </source>
</evidence>
<evidence type="ECO:0000313" key="2">
    <source>
        <dbReference type="EMBL" id="GFR47241.1"/>
    </source>
</evidence>
<evidence type="ECO:0000313" key="3">
    <source>
        <dbReference type="Proteomes" id="UP001054857"/>
    </source>
</evidence>
<dbReference type="PANTHER" id="PTHR21512:SF5">
    <property type="entry name" value="TRAFFICKING PROTEIN PARTICLE COMPLEX SUBUNIT 9"/>
    <property type="match status" value="1"/>
</dbReference>
<feature type="compositionally biased region" description="Low complexity" evidence="1">
    <location>
        <begin position="981"/>
        <end position="993"/>
    </location>
</feature>
<feature type="compositionally biased region" description="Low complexity" evidence="1">
    <location>
        <begin position="893"/>
        <end position="915"/>
    </location>
</feature>
<proteinExistence type="predicted"/>
<feature type="region of interest" description="Disordered" evidence="1">
    <location>
        <begin position="885"/>
        <end position="917"/>
    </location>
</feature>
<feature type="region of interest" description="Disordered" evidence="1">
    <location>
        <begin position="21"/>
        <end position="41"/>
    </location>
</feature>
<dbReference type="InterPro" id="IPR013935">
    <property type="entry name" value="Trs120_TRAPPC9"/>
</dbReference>
<keyword evidence="3" id="KW-1185">Reference proteome</keyword>
<organism evidence="2 3">
    <name type="scientific">Astrephomene gubernaculifera</name>
    <dbReference type="NCBI Taxonomy" id="47775"/>
    <lineage>
        <taxon>Eukaryota</taxon>
        <taxon>Viridiplantae</taxon>
        <taxon>Chlorophyta</taxon>
        <taxon>core chlorophytes</taxon>
        <taxon>Chlorophyceae</taxon>
        <taxon>CS clade</taxon>
        <taxon>Chlamydomonadales</taxon>
        <taxon>Astrephomenaceae</taxon>
        <taxon>Astrephomene</taxon>
    </lineage>
</organism>
<feature type="compositionally biased region" description="Low complexity" evidence="1">
    <location>
        <begin position="479"/>
        <end position="527"/>
    </location>
</feature>
<dbReference type="GO" id="GO:0005802">
    <property type="term" value="C:trans-Golgi network"/>
    <property type="evidence" value="ECO:0007669"/>
    <property type="project" value="TreeGrafter"/>
</dbReference>
<comment type="caution">
    <text evidence="2">The sequence shown here is derived from an EMBL/GenBank/DDBJ whole genome shotgun (WGS) entry which is preliminary data.</text>
</comment>
<dbReference type="EMBL" id="BMAR01000017">
    <property type="protein sequence ID" value="GFR47241.1"/>
    <property type="molecule type" value="Genomic_DNA"/>
</dbReference>
<name>A0AAD3HNP1_9CHLO</name>
<dbReference type="PANTHER" id="PTHR21512">
    <property type="entry name" value="TRAFFICKING PROTEIN PARTICLE COMPLEX SUBUNIT 9"/>
    <property type="match status" value="1"/>
</dbReference>
<feature type="compositionally biased region" description="Low complexity" evidence="1">
    <location>
        <begin position="291"/>
        <end position="307"/>
    </location>
</feature>
<accession>A0AAD3HNP1</accession>
<feature type="compositionally biased region" description="Gly residues" evidence="1">
    <location>
        <begin position="815"/>
        <end position="826"/>
    </location>
</feature>
<feature type="compositionally biased region" description="Acidic residues" evidence="1">
    <location>
        <begin position="827"/>
        <end position="840"/>
    </location>
</feature>
<feature type="region of interest" description="Disordered" evidence="1">
    <location>
        <begin position="814"/>
        <end position="849"/>
    </location>
</feature>
<gene>
    <name evidence="2" type="ORF">Agub_g8925</name>
</gene>
<feature type="non-terminal residue" evidence="2">
    <location>
        <position position="1"/>
    </location>
</feature>
<reference evidence="2 3" key="1">
    <citation type="journal article" date="2021" name="Sci. Rep.">
        <title>Genome sequencing of the multicellular alga Astrephomene provides insights into convergent evolution of germ-soma differentiation.</title>
        <authorList>
            <person name="Yamashita S."/>
            <person name="Yamamoto K."/>
            <person name="Matsuzaki R."/>
            <person name="Suzuki S."/>
            <person name="Yamaguchi H."/>
            <person name="Hirooka S."/>
            <person name="Minakuchi Y."/>
            <person name="Miyagishima S."/>
            <person name="Kawachi M."/>
            <person name="Toyoda A."/>
            <person name="Nozaki H."/>
        </authorList>
    </citation>
    <scope>NUCLEOTIDE SEQUENCE [LARGE SCALE GENOMIC DNA]</scope>
    <source>
        <strain evidence="2 3">NIES-4017</strain>
    </source>
</reference>
<feature type="compositionally biased region" description="Polar residues" evidence="1">
    <location>
        <begin position="1369"/>
        <end position="1379"/>
    </location>
</feature>
<feature type="region of interest" description="Disordered" evidence="1">
    <location>
        <begin position="981"/>
        <end position="1017"/>
    </location>
</feature>
<feature type="region of interest" description="Disordered" evidence="1">
    <location>
        <begin position="291"/>
        <end position="322"/>
    </location>
</feature>